<dbReference type="STRING" id="39482.ERS852491_02041"/>
<dbReference type="RefSeq" id="WP_050639184.1">
    <property type="nucleotide sequence ID" value="NZ_CABKUE010000005.1"/>
</dbReference>
<name>A0A174EKH4_9FIRM</name>
<dbReference type="OrthoDB" id="1956310at2"/>
<evidence type="ECO:0000313" key="1">
    <source>
        <dbReference type="EMBL" id="CUO38141.1"/>
    </source>
</evidence>
<dbReference type="Proteomes" id="UP000095544">
    <property type="component" value="Unassembled WGS sequence"/>
</dbReference>
<dbReference type="AlphaFoldDB" id="A0A174EKH4"/>
<proteinExistence type="predicted"/>
<dbReference type="EMBL" id="CYZU01000016">
    <property type="protein sequence ID" value="CUO38141.1"/>
    <property type="molecule type" value="Genomic_DNA"/>
</dbReference>
<dbReference type="InterPro" id="IPR038071">
    <property type="entry name" value="UROD/MetE-like_sf"/>
</dbReference>
<protein>
    <recommendedName>
        <fullName evidence="3">Uroporphyrinogen decarboxylase (URO-D) domain-containing protein</fullName>
    </recommendedName>
</protein>
<accession>A0A174EKH4</accession>
<dbReference type="Gene3D" id="3.20.20.210">
    <property type="match status" value="1"/>
</dbReference>
<reference evidence="1 2" key="1">
    <citation type="submission" date="2015-09" db="EMBL/GenBank/DDBJ databases">
        <authorList>
            <consortium name="Pathogen Informatics"/>
        </authorList>
    </citation>
    <scope>NUCLEOTIDE SEQUENCE [LARGE SCALE GENOMIC DNA]</scope>
    <source>
        <strain evidence="1 2">2789STDY5834876</strain>
    </source>
</reference>
<gene>
    <name evidence="1" type="ORF">ERS852491_02041</name>
</gene>
<sequence length="434" mass="50885">MLHDPSHKPVIPEEKEIILTQKDKDILKTLGERIAEISGDKRNEENARNWTLLNDKKSVKPMVWINEIPWHEMNVNDELTLKCTHPWARNLEDTLKKTIFQWNHFPGDMVVNPYIECPLAIHSTDFGIVEDVDAAYTDQENEIYSRHFKIQIQEPEDIEKIKMPVITHYERATQYSYDAMQDVFAGIIPVKKVGQTHIWYTPWDYLIRWWGVQEAIMDLVMRPDMVHDIYEKMVQAWMVELDQFEEQNLLSLDCNNTRVGSGGYGYTTELPGEDFNPEHILAKNMWGCSNAQIFSTVSPEMHWEFAVEHDLKWLRRFGLTYYGCCEPLDLKVSMLRKIPNLRKISVSPWCNSEKIIREVGTDYVMSRKPNPAIVAGNMFDEAQAEKEIREFMELTEGQCHVELIFKDISTVRHDPQRLFKWEKIAMRVAGDYAK</sequence>
<evidence type="ECO:0000313" key="2">
    <source>
        <dbReference type="Proteomes" id="UP000095544"/>
    </source>
</evidence>
<evidence type="ECO:0008006" key="3">
    <source>
        <dbReference type="Google" id="ProtNLM"/>
    </source>
</evidence>
<organism evidence="1 2">
    <name type="scientific">Faecalicatena contorta</name>
    <dbReference type="NCBI Taxonomy" id="39482"/>
    <lineage>
        <taxon>Bacteria</taxon>
        <taxon>Bacillati</taxon>
        <taxon>Bacillota</taxon>
        <taxon>Clostridia</taxon>
        <taxon>Lachnospirales</taxon>
        <taxon>Lachnospiraceae</taxon>
        <taxon>Faecalicatena</taxon>
    </lineage>
</organism>